<evidence type="ECO:0000313" key="3">
    <source>
        <dbReference type="Proteomes" id="UP001066276"/>
    </source>
</evidence>
<accession>A0AAV7WRK4</accession>
<proteinExistence type="predicted"/>
<dbReference type="Proteomes" id="UP001066276">
    <property type="component" value="Chromosome 1_1"/>
</dbReference>
<gene>
    <name evidence="2" type="ORF">NDU88_003501</name>
</gene>
<evidence type="ECO:0000313" key="2">
    <source>
        <dbReference type="EMBL" id="KAJ1215894.1"/>
    </source>
</evidence>
<feature type="compositionally biased region" description="Basic and acidic residues" evidence="1">
    <location>
        <begin position="30"/>
        <end position="59"/>
    </location>
</feature>
<dbReference type="AlphaFoldDB" id="A0AAV7WRK4"/>
<name>A0AAV7WRK4_PLEWA</name>
<feature type="region of interest" description="Disordered" evidence="1">
    <location>
        <begin position="1"/>
        <end position="59"/>
    </location>
</feature>
<dbReference type="EMBL" id="JANPWB010000001">
    <property type="protein sequence ID" value="KAJ1215894.1"/>
    <property type="molecule type" value="Genomic_DNA"/>
</dbReference>
<keyword evidence="3" id="KW-1185">Reference proteome</keyword>
<feature type="non-terminal residue" evidence="2">
    <location>
        <position position="59"/>
    </location>
</feature>
<feature type="non-terminal residue" evidence="2">
    <location>
        <position position="1"/>
    </location>
</feature>
<sequence length="59" mass="6659">YLVDSDLPSPQELGKKVDKWVRTRVSRKAHTGDKDGKKKDGEKSQDKHGDKSKHKDPSS</sequence>
<reference evidence="2" key="1">
    <citation type="journal article" date="2022" name="bioRxiv">
        <title>Sequencing and chromosome-scale assembly of the giantPleurodeles waltlgenome.</title>
        <authorList>
            <person name="Brown T."/>
            <person name="Elewa A."/>
            <person name="Iarovenko S."/>
            <person name="Subramanian E."/>
            <person name="Araus A.J."/>
            <person name="Petzold A."/>
            <person name="Susuki M."/>
            <person name="Suzuki K.-i.T."/>
            <person name="Hayashi T."/>
            <person name="Toyoda A."/>
            <person name="Oliveira C."/>
            <person name="Osipova E."/>
            <person name="Leigh N.D."/>
            <person name="Simon A."/>
            <person name="Yun M.H."/>
        </authorList>
    </citation>
    <scope>NUCLEOTIDE SEQUENCE</scope>
    <source>
        <strain evidence="2">20211129_DDA</strain>
        <tissue evidence="2">Liver</tissue>
    </source>
</reference>
<protein>
    <submittedName>
        <fullName evidence="2">Uncharacterized protein</fullName>
    </submittedName>
</protein>
<comment type="caution">
    <text evidence="2">The sequence shown here is derived from an EMBL/GenBank/DDBJ whole genome shotgun (WGS) entry which is preliminary data.</text>
</comment>
<evidence type="ECO:0000256" key="1">
    <source>
        <dbReference type="SAM" id="MobiDB-lite"/>
    </source>
</evidence>
<organism evidence="2 3">
    <name type="scientific">Pleurodeles waltl</name>
    <name type="common">Iberian ribbed newt</name>
    <dbReference type="NCBI Taxonomy" id="8319"/>
    <lineage>
        <taxon>Eukaryota</taxon>
        <taxon>Metazoa</taxon>
        <taxon>Chordata</taxon>
        <taxon>Craniata</taxon>
        <taxon>Vertebrata</taxon>
        <taxon>Euteleostomi</taxon>
        <taxon>Amphibia</taxon>
        <taxon>Batrachia</taxon>
        <taxon>Caudata</taxon>
        <taxon>Salamandroidea</taxon>
        <taxon>Salamandridae</taxon>
        <taxon>Pleurodelinae</taxon>
        <taxon>Pleurodeles</taxon>
    </lineage>
</organism>